<keyword evidence="2" id="KW-0521">NADP</keyword>
<dbReference type="Proteomes" id="UP000254150">
    <property type="component" value="Unassembled WGS sequence"/>
</dbReference>
<dbReference type="EC" id="1.2.1.79" evidence="5"/>
<dbReference type="AlphaFoldDB" id="A0A380NEX1"/>
<dbReference type="InterPro" id="IPR015590">
    <property type="entry name" value="Aldehyde_DH_dom"/>
</dbReference>
<reference evidence="5 6" key="1">
    <citation type="submission" date="2018-06" db="EMBL/GenBank/DDBJ databases">
        <authorList>
            <consortium name="Pathogen Informatics"/>
            <person name="Doyle S."/>
        </authorList>
    </citation>
    <scope>NUCLEOTIDE SEQUENCE [LARGE SCALE GENOMIC DNA]</scope>
    <source>
        <strain evidence="5 6">NCTC7807</strain>
    </source>
</reference>
<protein>
    <submittedName>
        <fullName evidence="5">6-oxohexanoate dehydrogenase</fullName>
        <ecNumber evidence="5">1.2.1.79</ecNumber>
    </submittedName>
</protein>
<evidence type="ECO:0000313" key="5">
    <source>
        <dbReference type="EMBL" id="SUP38582.1"/>
    </source>
</evidence>
<dbReference type="EMBL" id="UHID01000005">
    <property type="protein sequence ID" value="SUP38582.1"/>
    <property type="molecule type" value="Genomic_DNA"/>
</dbReference>
<evidence type="ECO:0000259" key="4">
    <source>
        <dbReference type="Pfam" id="PF00171"/>
    </source>
</evidence>
<dbReference type="PROSITE" id="PS00070">
    <property type="entry name" value="ALDEHYDE_DEHYDR_CYS"/>
    <property type="match status" value="1"/>
</dbReference>
<dbReference type="Gene3D" id="3.40.309.10">
    <property type="entry name" value="Aldehyde Dehydrogenase, Chain A, domain 2"/>
    <property type="match status" value="1"/>
</dbReference>
<name>A0A380NEX1_STRGR</name>
<evidence type="ECO:0000256" key="3">
    <source>
        <dbReference type="ARBA" id="ARBA00023002"/>
    </source>
</evidence>
<dbReference type="InterPro" id="IPR047110">
    <property type="entry name" value="GABD/Sad-like"/>
</dbReference>
<dbReference type="InterPro" id="IPR016162">
    <property type="entry name" value="Ald_DH_N"/>
</dbReference>
<organism evidence="5 6">
    <name type="scientific">Streptomyces griseus</name>
    <dbReference type="NCBI Taxonomy" id="1911"/>
    <lineage>
        <taxon>Bacteria</taxon>
        <taxon>Bacillati</taxon>
        <taxon>Actinomycetota</taxon>
        <taxon>Actinomycetes</taxon>
        <taxon>Kitasatosporales</taxon>
        <taxon>Streptomycetaceae</taxon>
        <taxon>Streptomyces</taxon>
    </lineage>
</organism>
<dbReference type="InterPro" id="IPR016160">
    <property type="entry name" value="Ald_DH_CS_CYS"/>
</dbReference>
<dbReference type="FunFam" id="3.40.605.10:FF:000012">
    <property type="entry name" value="NAD-dependent succinate-semialdehyde dehydrogenase"/>
    <property type="match status" value="1"/>
</dbReference>
<dbReference type="GO" id="GO:0004777">
    <property type="term" value="F:succinate-semialdehyde dehydrogenase (NAD+) activity"/>
    <property type="evidence" value="ECO:0007669"/>
    <property type="project" value="TreeGrafter"/>
</dbReference>
<gene>
    <name evidence="5" type="primary">gabD1_1</name>
    <name evidence="5" type="ORF">NCTC7807_02854</name>
</gene>
<dbReference type="PANTHER" id="PTHR43217:SF2">
    <property type="entry name" value="SUCCINATE-SEMIALDEHYDE DEHYDROGENASE [NADP(+)]"/>
    <property type="match status" value="1"/>
</dbReference>
<dbReference type="CDD" id="cd07100">
    <property type="entry name" value="ALDH_SSADH1_GabD1"/>
    <property type="match status" value="1"/>
</dbReference>
<dbReference type="Pfam" id="PF00171">
    <property type="entry name" value="Aldedh"/>
    <property type="match status" value="1"/>
</dbReference>
<dbReference type="InterPro" id="IPR044148">
    <property type="entry name" value="ALDH_GabD1-like"/>
</dbReference>
<proteinExistence type="inferred from homology"/>
<feature type="domain" description="Aldehyde dehydrogenase" evidence="4">
    <location>
        <begin position="4"/>
        <end position="453"/>
    </location>
</feature>
<dbReference type="GO" id="GO:0004030">
    <property type="term" value="F:aldehyde dehydrogenase [NAD(P)+] activity"/>
    <property type="evidence" value="ECO:0007669"/>
    <property type="project" value="InterPro"/>
</dbReference>
<sequence length="458" mass="49203">MTSYKIVNPATGRTEREFPEATDAEIQEAMARAHQAFGGWRASRPGDRVALLTRVAELYAERKDELAAIITREMGKPVAQARGEIDIVVSIYRYYAEKGPEFLVDEELEVAGGGSAVVRKEGIGALLGIMPWNFPYYQVARFAAPNLMLGNTILLKHAPQCPESALAMERIFAEAGAPDGAYVNLFATNEQVSTIIADPRVQGVSLTGSERAGSAVAEQAGRHLKKVVLELGGSDPFLVLQPEDLDRTVKYAVTGRFGNAGQACNAAKRIIVLDEHYDAFVDKFTAAVGTVVPGDPSDPSTFMGPLSSAGAVETLAAQIEDAVAKGATVLAGGRRIDREGAWYEPTVLTGVEPGMRAFEEELFGPAAVIYRVSSEDEAVELANNTPYGLGAAVQCADEDRALEIADRLDTGMVYINQAEGSAAELPFGGVKRSGIGRELGKYGMEEFVNKKLVRVKRR</sequence>
<dbReference type="PANTHER" id="PTHR43217">
    <property type="entry name" value="SUCCINATE SEMIALDEHYDE DEHYDROGENASE [NAD(P)+] SAD"/>
    <property type="match status" value="1"/>
</dbReference>
<dbReference type="GeneID" id="95069462"/>
<dbReference type="FunFam" id="3.40.309.10:FF:000009">
    <property type="entry name" value="Aldehyde dehydrogenase A"/>
    <property type="match status" value="1"/>
</dbReference>
<evidence type="ECO:0000313" key="6">
    <source>
        <dbReference type="Proteomes" id="UP000254150"/>
    </source>
</evidence>
<comment type="similarity">
    <text evidence="1">Belongs to the aldehyde dehydrogenase family.</text>
</comment>
<dbReference type="InterPro" id="IPR016163">
    <property type="entry name" value="Ald_DH_C"/>
</dbReference>
<dbReference type="InterPro" id="IPR016161">
    <property type="entry name" value="Ald_DH/histidinol_DH"/>
</dbReference>
<evidence type="ECO:0000256" key="2">
    <source>
        <dbReference type="ARBA" id="ARBA00022857"/>
    </source>
</evidence>
<dbReference type="RefSeq" id="WP_100452979.1">
    <property type="nucleotide sequence ID" value="NZ_UHID01000005.1"/>
</dbReference>
<accession>A0A380NEX1</accession>
<keyword evidence="3 5" id="KW-0560">Oxidoreductase</keyword>
<dbReference type="Gene3D" id="3.40.605.10">
    <property type="entry name" value="Aldehyde Dehydrogenase, Chain A, domain 1"/>
    <property type="match status" value="1"/>
</dbReference>
<dbReference type="SUPFAM" id="SSF53720">
    <property type="entry name" value="ALDH-like"/>
    <property type="match status" value="1"/>
</dbReference>
<dbReference type="GO" id="GO:0036243">
    <property type="term" value="F:succinate-semialdehyde dehydrogenase (NADP+) activity"/>
    <property type="evidence" value="ECO:0007669"/>
    <property type="project" value="UniProtKB-EC"/>
</dbReference>
<evidence type="ECO:0000256" key="1">
    <source>
        <dbReference type="ARBA" id="ARBA00009986"/>
    </source>
</evidence>